<sequence length="248" mass="26059">MMIQVDLISHIVLLVIITGISGEYCPATYDSFFKRHEGGFSCPCGDRFSGGIFGCDNSKSYCCEFAGGDTYHCCSFGDKYGAKLSGGIVGGIAILIVIIIIACCCCRKRGVGFYKQSTTTTTTYSHVGGTVVPPPGPIGPPAGYGPPPPGGAYPMGVVPPPQSTHGSYNQQGMPSMGPSSTPQYPSYQMSRAPMDQVPPQQQHPQWSSQAPPQQQAPQGGAHPTAPPTGESLPPPSYDQVTSGEKHPM</sequence>
<name>A0A8J1T6H7_OWEFU</name>
<evidence type="ECO:0000313" key="9">
    <source>
        <dbReference type="Proteomes" id="UP000749559"/>
    </source>
</evidence>
<keyword evidence="7" id="KW-0732">Signal</keyword>
<evidence type="ECO:0000256" key="6">
    <source>
        <dbReference type="SAM" id="Phobius"/>
    </source>
</evidence>
<evidence type="ECO:0000313" key="8">
    <source>
        <dbReference type="EMBL" id="CAH1784145.1"/>
    </source>
</evidence>
<keyword evidence="9" id="KW-1185">Reference proteome</keyword>
<dbReference type="EMBL" id="CAIIXF020000005">
    <property type="protein sequence ID" value="CAH1784145.1"/>
    <property type="molecule type" value="Genomic_DNA"/>
</dbReference>
<comment type="caution">
    <text evidence="8">The sequence shown here is derived from an EMBL/GenBank/DDBJ whole genome shotgun (WGS) entry which is preliminary data.</text>
</comment>
<dbReference type="Proteomes" id="UP000749559">
    <property type="component" value="Unassembled WGS sequence"/>
</dbReference>
<feature type="compositionally biased region" description="Polar residues" evidence="5">
    <location>
        <begin position="163"/>
        <end position="189"/>
    </location>
</feature>
<feature type="compositionally biased region" description="Low complexity" evidence="5">
    <location>
        <begin position="198"/>
        <end position="223"/>
    </location>
</feature>
<proteinExistence type="predicted"/>
<evidence type="ECO:0000256" key="3">
    <source>
        <dbReference type="ARBA" id="ARBA00022989"/>
    </source>
</evidence>
<protein>
    <submittedName>
        <fullName evidence="8">Uncharacterized protein</fullName>
    </submittedName>
</protein>
<evidence type="ECO:0000256" key="5">
    <source>
        <dbReference type="SAM" id="MobiDB-lite"/>
    </source>
</evidence>
<feature type="signal peptide" evidence="7">
    <location>
        <begin position="1"/>
        <end position="22"/>
    </location>
</feature>
<reference evidence="8" key="1">
    <citation type="submission" date="2022-03" db="EMBL/GenBank/DDBJ databases">
        <authorList>
            <person name="Martin C."/>
        </authorList>
    </citation>
    <scope>NUCLEOTIDE SEQUENCE</scope>
</reference>
<feature type="region of interest" description="Disordered" evidence="5">
    <location>
        <begin position="132"/>
        <end position="248"/>
    </location>
</feature>
<keyword evidence="2 6" id="KW-0812">Transmembrane</keyword>
<accession>A0A8J1T6H7</accession>
<feature type="transmembrane region" description="Helical" evidence="6">
    <location>
        <begin position="84"/>
        <end position="106"/>
    </location>
</feature>
<dbReference type="PANTHER" id="PTHR31395">
    <property type="entry name" value="SHISA"/>
    <property type="match status" value="1"/>
</dbReference>
<keyword evidence="4 6" id="KW-0472">Membrane</keyword>
<dbReference type="GO" id="GO:0016020">
    <property type="term" value="C:membrane"/>
    <property type="evidence" value="ECO:0007669"/>
    <property type="project" value="UniProtKB-SubCell"/>
</dbReference>
<feature type="compositionally biased region" description="Pro residues" evidence="5">
    <location>
        <begin position="132"/>
        <end position="162"/>
    </location>
</feature>
<feature type="chain" id="PRO_5043490348" evidence="7">
    <location>
        <begin position="23"/>
        <end position="248"/>
    </location>
</feature>
<evidence type="ECO:0000256" key="4">
    <source>
        <dbReference type="ARBA" id="ARBA00023136"/>
    </source>
</evidence>
<gene>
    <name evidence="8" type="ORF">OFUS_LOCUS10391</name>
</gene>
<comment type="subcellular location">
    <subcellularLocation>
        <location evidence="1">Membrane</location>
    </subcellularLocation>
</comment>
<dbReference type="PANTHER" id="PTHR31395:SF23">
    <property type="entry name" value="GEO05642P1"/>
    <property type="match status" value="1"/>
</dbReference>
<keyword evidence="3 6" id="KW-1133">Transmembrane helix</keyword>
<dbReference type="AlphaFoldDB" id="A0A8J1T6H7"/>
<evidence type="ECO:0000256" key="1">
    <source>
        <dbReference type="ARBA" id="ARBA00004370"/>
    </source>
</evidence>
<dbReference type="InterPro" id="IPR026910">
    <property type="entry name" value="Shisa"/>
</dbReference>
<organism evidence="8 9">
    <name type="scientific">Owenia fusiformis</name>
    <name type="common">Polychaete worm</name>
    <dbReference type="NCBI Taxonomy" id="6347"/>
    <lineage>
        <taxon>Eukaryota</taxon>
        <taxon>Metazoa</taxon>
        <taxon>Spiralia</taxon>
        <taxon>Lophotrochozoa</taxon>
        <taxon>Annelida</taxon>
        <taxon>Polychaeta</taxon>
        <taxon>Sedentaria</taxon>
        <taxon>Canalipalpata</taxon>
        <taxon>Sabellida</taxon>
        <taxon>Oweniida</taxon>
        <taxon>Oweniidae</taxon>
        <taxon>Owenia</taxon>
    </lineage>
</organism>
<evidence type="ECO:0000256" key="7">
    <source>
        <dbReference type="SAM" id="SignalP"/>
    </source>
</evidence>
<evidence type="ECO:0000256" key="2">
    <source>
        <dbReference type="ARBA" id="ARBA00022692"/>
    </source>
</evidence>